<dbReference type="InterPro" id="IPR001353">
    <property type="entry name" value="Proteasome_sua/b"/>
</dbReference>
<accession>A0A452TD63</accession>
<dbReference type="InterPro" id="IPR050115">
    <property type="entry name" value="Proteasome_alpha"/>
</dbReference>
<dbReference type="InterPro" id="IPR029055">
    <property type="entry name" value="Ntn_hydrolases_N"/>
</dbReference>
<reference evidence="2" key="1">
    <citation type="submission" date="2019-03" db="UniProtKB">
        <authorList>
            <consortium name="Ensembl"/>
        </authorList>
    </citation>
    <scope>IDENTIFICATION</scope>
</reference>
<dbReference type="Gene3D" id="3.60.20.10">
    <property type="entry name" value="Glutamine Phosphoribosylpyrophosphate, subunit 1, domain 1"/>
    <property type="match status" value="1"/>
</dbReference>
<organism evidence="2">
    <name type="scientific">Ursus maritimus</name>
    <name type="common">Polar bear</name>
    <name type="synonym">Thalarctos maritimus</name>
    <dbReference type="NCBI Taxonomy" id="29073"/>
    <lineage>
        <taxon>Eukaryota</taxon>
        <taxon>Metazoa</taxon>
        <taxon>Chordata</taxon>
        <taxon>Craniata</taxon>
        <taxon>Vertebrata</taxon>
        <taxon>Euteleostomi</taxon>
        <taxon>Mammalia</taxon>
        <taxon>Eutheria</taxon>
        <taxon>Laurasiatheria</taxon>
        <taxon>Carnivora</taxon>
        <taxon>Caniformia</taxon>
        <taxon>Ursidae</taxon>
        <taxon>Ursus</taxon>
    </lineage>
</organism>
<dbReference type="AlphaFoldDB" id="A0A452TD63"/>
<proteinExistence type="predicted"/>
<protein>
    <submittedName>
        <fullName evidence="2">Uncharacterized protein</fullName>
    </submittedName>
</protein>
<dbReference type="OMA" id="HRAWKLA"/>
<evidence type="ECO:0000256" key="1">
    <source>
        <dbReference type="ARBA" id="ARBA00022942"/>
    </source>
</evidence>
<dbReference type="Pfam" id="PF00227">
    <property type="entry name" value="Proteasome"/>
    <property type="match status" value="1"/>
</dbReference>
<dbReference type="Ensembl" id="ENSUMAT00000007101.1">
    <property type="protein sequence ID" value="ENSUMAP00000005891.1"/>
    <property type="gene ID" value="ENSUMAG00000004661.1"/>
</dbReference>
<dbReference type="PANTHER" id="PTHR11599">
    <property type="entry name" value="PROTEASOME SUBUNIT ALPHA/BETA"/>
    <property type="match status" value="1"/>
</dbReference>
<evidence type="ECO:0000313" key="2">
    <source>
        <dbReference type="Ensembl" id="ENSUMAP00000005891"/>
    </source>
</evidence>
<sequence>MGGSGPGYRAREHRAWKLAQQYYLIYREPSPTAQLGQRVAFVIQEYIHSGDVCPFGVSLRICGWNEGRPYLLRSDPSGAYFAEKATAVGKNYVNGKTFLKKRHNEDLGLKNATHTAILTLKESFEGQMTEDNIEIGICNEGGFRTLPSTEVKDPWLP</sequence>
<dbReference type="GO" id="GO:0051603">
    <property type="term" value="P:proteolysis involved in protein catabolic process"/>
    <property type="evidence" value="ECO:0007669"/>
    <property type="project" value="InterPro"/>
</dbReference>
<dbReference type="GeneTree" id="ENSGT00550000074870"/>
<keyword evidence="1" id="KW-0647">Proteasome</keyword>
<name>A0A452TD63_URSMA</name>
<dbReference type="GO" id="GO:0005839">
    <property type="term" value="C:proteasome core complex"/>
    <property type="evidence" value="ECO:0007669"/>
    <property type="project" value="InterPro"/>
</dbReference>
<dbReference type="SUPFAM" id="SSF56235">
    <property type="entry name" value="N-terminal nucleophile aminohydrolases (Ntn hydrolases)"/>
    <property type="match status" value="1"/>
</dbReference>